<keyword evidence="5" id="KW-0479">Metal-binding</keyword>
<keyword evidence="11 14" id="KW-0670">Pyruvate</keyword>
<organism evidence="14 15">
    <name type="scientific">Oceanidesulfovibrio marinus</name>
    <dbReference type="NCBI Taxonomy" id="370038"/>
    <lineage>
        <taxon>Bacteria</taxon>
        <taxon>Pseudomonadati</taxon>
        <taxon>Thermodesulfobacteriota</taxon>
        <taxon>Desulfovibrionia</taxon>
        <taxon>Desulfovibrionales</taxon>
        <taxon>Desulfovibrionaceae</taxon>
        <taxon>Oceanidesulfovibrio</taxon>
    </lineage>
</organism>
<dbReference type="GO" id="GO:0030955">
    <property type="term" value="F:potassium ion binding"/>
    <property type="evidence" value="ECO:0007669"/>
    <property type="project" value="InterPro"/>
</dbReference>
<dbReference type="Pfam" id="PF00224">
    <property type="entry name" value="PK"/>
    <property type="match status" value="1"/>
</dbReference>
<evidence type="ECO:0000256" key="9">
    <source>
        <dbReference type="ARBA" id="ARBA00022842"/>
    </source>
</evidence>
<dbReference type="PANTHER" id="PTHR11817">
    <property type="entry name" value="PYRUVATE KINASE"/>
    <property type="match status" value="1"/>
</dbReference>
<keyword evidence="9 12" id="KW-0460">Magnesium</keyword>
<evidence type="ECO:0000256" key="4">
    <source>
        <dbReference type="ARBA" id="ARBA00022679"/>
    </source>
</evidence>
<dbReference type="InterPro" id="IPR015813">
    <property type="entry name" value="Pyrv/PenolPyrv_kinase-like_dom"/>
</dbReference>
<evidence type="ECO:0000256" key="12">
    <source>
        <dbReference type="RuleBase" id="RU000504"/>
    </source>
</evidence>
<dbReference type="InterPro" id="IPR001697">
    <property type="entry name" value="Pyr_Knase"/>
</dbReference>
<dbReference type="GO" id="GO:0004743">
    <property type="term" value="F:pyruvate kinase activity"/>
    <property type="evidence" value="ECO:0007669"/>
    <property type="project" value="UniProtKB-EC"/>
</dbReference>
<dbReference type="EMBL" id="QMIF01000387">
    <property type="protein sequence ID" value="TVM22991.1"/>
    <property type="molecule type" value="Genomic_DNA"/>
</dbReference>
<dbReference type="PRINTS" id="PR01050">
    <property type="entry name" value="PYRUVTKNASE"/>
</dbReference>
<keyword evidence="4 12" id="KW-0808">Transferase</keyword>
<comment type="pathway">
    <text evidence="1 12">Carbohydrate degradation; glycolysis; pyruvate from D-glyceraldehyde 3-phosphate: step 5/5.</text>
</comment>
<dbReference type="InterPro" id="IPR015793">
    <property type="entry name" value="Pyrv_Knase_brl"/>
</dbReference>
<dbReference type="UniPathway" id="UPA00109">
    <property type="reaction ID" value="UER00188"/>
</dbReference>
<dbReference type="EC" id="2.7.1.40" evidence="3 12"/>
<gene>
    <name evidence="14" type="ORF">DQK91_23720</name>
</gene>
<evidence type="ECO:0000256" key="2">
    <source>
        <dbReference type="ARBA" id="ARBA00008663"/>
    </source>
</evidence>
<accession>A0A6P1ZCA8</accession>
<comment type="catalytic activity">
    <reaction evidence="12">
        <text>pyruvate + ATP = phosphoenolpyruvate + ADP + H(+)</text>
        <dbReference type="Rhea" id="RHEA:18157"/>
        <dbReference type="ChEBI" id="CHEBI:15361"/>
        <dbReference type="ChEBI" id="CHEBI:15378"/>
        <dbReference type="ChEBI" id="CHEBI:30616"/>
        <dbReference type="ChEBI" id="CHEBI:58702"/>
        <dbReference type="ChEBI" id="CHEBI:456216"/>
        <dbReference type="EC" id="2.7.1.40"/>
    </reaction>
</comment>
<evidence type="ECO:0000259" key="13">
    <source>
        <dbReference type="Pfam" id="PF00224"/>
    </source>
</evidence>
<dbReference type="Proteomes" id="UP000434052">
    <property type="component" value="Unassembled WGS sequence"/>
</dbReference>
<sequence length="166" mass="17803">DRVDLRAGVDAGVDALAISFVQGPEDIEDALRELKAHGKTVPLVAKLERRNAVDTLDDILKLADAVMVARGDLGLECPLSEVPIIQKRIIRAARHAQKASIVATQMLLSMFRNPIPTRAEATAVANALLDGADCVMLSGETSAGEHPVSAVTFIDEVATHPEPYFR</sequence>
<evidence type="ECO:0000256" key="7">
    <source>
        <dbReference type="ARBA" id="ARBA00022777"/>
    </source>
</evidence>
<keyword evidence="7 12" id="KW-0418">Kinase</keyword>
<reference evidence="14 15" key="1">
    <citation type="submission" date="2018-06" db="EMBL/GenBank/DDBJ databases">
        <title>Complete genome of Desulfovibrio marinus P48SEP.</title>
        <authorList>
            <person name="Crispim J.S."/>
            <person name="Vidigal P.M.P."/>
            <person name="Silva L.C.F."/>
            <person name="Araujo L.C."/>
            <person name="Laguardia C.N."/>
            <person name="Dias R.S."/>
            <person name="Sousa M.P."/>
            <person name="Paula S.O."/>
            <person name="Silva C."/>
        </authorList>
    </citation>
    <scope>NUCLEOTIDE SEQUENCE [LARGE SCALE GENOMIC DNA]</scope>
    <source>
        <strain evidence="14 15">P48SEP</strain>
    </source>
</reference>
<proteinExistence type="inferred from homology"/>
<evidence type="ECO:0000256" key="8">
    <source>
        <dbReference type="ARBA" id="ARBA00022840"/>
    </source>
</evidence>
<evidence type="ECO:0000256" key="5">
    <source>
        <dbReference type="ARBA" id="ARBA00022723"/>
    </source>
</evidence>
<evidence type="ECO:0000256" key="1">
    <source>
        <dbReference type="ARBA" id="ARBA00004997"/>
    </source>
</evidence>
<dbReference type="Gene3D" id="3.20.20.60">
    <property type="entry name" value="Phosphoenolpyruvate-binding domains"/>
    <property type="match status" value="1"/>
</dbReference>
<dbReference type="SUPFAM" id="SSF51621">
    <property type="entry name" value="Phosphoenolpyruvate/pyruvate domain"/>
    <property type="match status" value="1"/>
</dbReference>
<feature type="non-terminal residue" evidence="14">
    <location>
        <position position="1"/>
    </location>
</feature>
<dbReference type="GO" id="GO:0005524">
    <property type="term" value="F:ATP binding"/>
    <property type="evidence" value="ECO:0007669"/>
    <property type="project" value="UniProtKB-KW"/>
</dbReference>
<dbReference type="AlphaFoldDB" id="A0A6P1ZCA8"/>
<evidence type="ECO:0000313" key="14">
    <source>
        <dbReference type="EMBL" id="TVM22991.1"/>
    </source>
</evidence>
<evidence type="ECO:0000256" key="6">
    <source>
        <dbReference type="ARBA" id="ARBA00022741"/>
    </source>
</evidence>
<comment type="caution">
    <text evidence="14">The sequence shown here is derived from an EMBL/GenBank/DDBJ whole genome shotgun (WGS) entry which is preliminary data.</text>
</comment>
<dbReference type="InterPro" id="IPR040442">
    <property type="entry name" value="Pyrv_kinase-like_dom_sf"/>
</dbReference>
<feature type="non-terminal residue" evidence="14">
    <location>
        <position position="166"/>
    </location>
</feature>
<dbReference type="GO" id="GO:0016301">
    <property type="term" value="F:kinase activity"/>
    <property type="evidence" value="ECO:0007669"/>
    <property type="project" value="UniProtKB-KW"/>
</dbReference>
<evidence type="ECO:0000313" key="15">
    <source>
        <dbReference type="Proteomes" id="UP000434052"/>
    </source>
</evidence>
<evidence type="ECO:0000256" key="11">
    <source>
        <dbReference type="ARBA" id="ARBA00023317"/>
    </source>
</evidence>
<feature type="domain" description="Pyruvate kinase barrel" evidence="13">
    <location>
        <begin position="1"/>
        <end position="151"/>
    </location>
</feature>
<keyword evidence="8" id="KW-0067">ATP-binding</keyword>
<name>A0A6P1ZCA8_9BACT</name>
<evidence type="ECO:0000256" key="3">
    <source>
        <dbReference type="ARBA" id="ARBA00012142"/>
    </source>
</evidence>
<dbReference type="RefSeq" id="WP_235896811.1">
    <property type="nucleotide sequence ID" value="NZ_QMIF01000387.1"/>
</dbReference>
<protein>
    <recommendedName>
        <fullName evidence="3 12">Pyruvate kinase</fullName>
        <ecNumber evidence="3 12">2.7.1.40</ecNumber>
    </recommendedName>
</protein>
<comment type="similarity">
    <text evidence="2 12">Belongs to the pyruvate kinase family.</text>
</comment>
<keyword evidence="10 12" id="KW-0324">Glycolysis</keyword>
<keyword evidence="6" id="KW-0547">Nucleotide-binding</keyword>
<dbReference type="GO" id="GO:0000287">
    <property type="term" value="F:magnesium ion binding"/>
    <property type="evidence" value="ECO:0007669"/>
    <property type="project" value="InterPro"/>
</dbReference>
<evidence type="ECO:0000256" key="10">
    <source>
        <dbReference type="ARBA" id="ARBA00023152"/>
    </source>
</evidence>